<name>A0A8B6M4E2_METTU</name>
<dbReference type="AlphaFoldDB" id="A0A8B6M4E2"/>
<proteinExistence type="predicted"/>
<dbReference type="RefSeq" id="WP_174511641.1">
    <property type="nucleotide sequence ID" value="NZ_CABFMQ020000057.1"/>
</dbReference>
<dbReference type="EMBL" id="CABFMQ020000057">
    <property type="protein sequence ID" value="VTZ49249.1"/>
    <property type="molecule type" value="Genomic_DNA"/>
</dbReference>
<gene>
    <name evidence="2" type="ORF">MPC4_150031</name>
</gene>
<dbReference type="Pfam" id="PF18454">
    <property type="entry name" value="Mtd_N"/>
    <property type="match status" value="1"/>
</dbReference>
<evidence type="ECO:0000313" key="2">
    <source>
        <dbReference type="EMBL" id="VTZ49249.1"/>
    </source>
</evidence>
<protein>
    <recommendedName>
        <fullName evidence="1">Major tropism determinant N-terminal domain-containing protein</fullName>
    </recommendedName>
</protein>
<dbReference type="InterPro" id="IPR041352">
    <property type="entry name" value="Mtd_N"/>
</dbReference>
<feature type="domain" description="Major tropism determinant N-terminal" evidence="1">
    <location>
        <begin position="5"/>
        <end position="41"/>
    </location>
</feature>
<accession>A0A8B6M4E2</accession>
<reference evidence="2 3" key="1">
    <citation type="submission" date="2019-05" db="EMBL/GenBank/DDBJ databases">
        <authorList>
            <person name="Farhan Ul Haque M."/>
        </authorList>
    </citation>
    <scope>NUCLEOTIDE SEQUENCE [LARGE SCALE GENOMIC DNA]</scope>
    <source>
        <strain evidence="2">2</strain>
    </source>
</reference>
<keyword evidence="3" id="KW-1185">Reference proteome</keyword>
<dbReference type="Proteomes" id="UP000485880">
    <property type="component" value="Unassembled WGS sequence"/>
</dbReference>
<evidence type="ECO:0000313" key="3">
    <source>
        <dbReference type="Proteomes" id="UP000485880"/>
    </source>
</evidence>
<comment type="caution">
    <text evidence="2">The sequence shown here is derived from an EMBL/GenBank/DDBJ whole genome shotgun (WGS) entry which is preliminary data.</text>
</comment>
<dbReference type="Gene3D" id="2.10.10.30">
    <property type="match status" value="1"/>
</dbReference>
<organism evidence="2 3">
    <name type="scientific">Methylocella tundrae</name>
    <dbReference type="NCBI Taxonomy" id="227605"/>
    <lineage>
        <taxon>Bacteria</taxon>
        <taxon>Pseudomonadati</taxon>
        <taxon>Pseudomonadota</taxon>
        <taxon>Alphaproteobacteria</taxon>
        <taxon>Hyphomicrobiales</taxon>
        <taxon>Beijerinckiaceae</taxon>
        <taxon>Methylocella</taxon>
    </lineage>
</organism>
<evidence type="ECO:0000259" key="1">
    <source>
        <dbReference type="Pfam" id="PF18454"/>
    </source>
</evidence>
<sequence length="307" mass="31727">MSVQVKRRREAASFLSTYVGAVGELLVDTTAWRVQVHDGATAGGHPVALLSEVPSLQNAPGVGVNTSFDVTNKLAVKSSAVLFDNIGHGVQFKVNKSAGTDTASLLYQTGYSGRAEMGLCGDDNFHLKTSADGSTWIDGIVQRTLSIQNSGDVNDSSSGAGLDHDYSLAFSIPPNFLRAGRTIRVSAHYRVTVGSAPPLLTHKIKLGSVIVGQTGGYTPNPGETNVQAAVSWLIQAIADPSGASGIECALSSIPSGVGSATNTSVTPMPVLVPTNGALALEISTLWASAGTGVNQIKLSQLIIEALN</sequence>